<evidence type="ECO:0008006" key="4">
    <source>
        <dbReference type="Google" id="ProtNLM"/>
    </source>
</evidence>
<dbReference type="AlphaFoldDB" id="A0A5M3MEM1"/>
<evidence type="ECO:0000313" key="3">
    <source>
        <dbReference type="Proteomes" id="UP000053558"/>
    </source>
</evidence>
<dbReference type="GeneID" id="19203650"/>
<reference evidence="3" key="1">
    <citation type="journal article" date="2012" name="Science">
        <title>The Paleozoic origin of enzymatic lignin decomposition reconstructed from 31 fungal genomes.</title>
        <authorList>
            <person name="Floudas D."/>
            <person name="Binder M."/>
            <person name="Riley R."/>
            <person name="Barry K."/>
            <person name="Blanchette R.A."/>
            <person name="Henrissat B."/>
            <person name="Martinez A.T."/>
            <person name="Otillar R."/>
            <person name="Spatafora J.W."/>
            <person name="Yadav J.S."/>
            <person name="Aerts A."/>
            <person name="Benoit I."/>
            <person name="Boyd A."/>
            <person name="Carlson A."/>
            <person name="Copeland A."/>
            <person name="Coutinho P.M."/>
            <person name="de Vries R.P."/>
            <person name="Ferreira P."/>
            <person name="Findley K."/>
            <person name="Foster B."/>
            <person name="Gaskell J."/>
            <person name="Glotzer D."/>
            <person name="Gorecki P."/>
            <person name="Heitman J."/>
            <person name="Hesse C."/>
            <person name="Hori C."/>
            <person name="Igarashi K."/>
            <person name="Jurgens J.A."/>
            <person name="Kallen N."/>
            <person name="Kersten P."/>
            <person name="Kohler A."/>
            <person name="Kuees U."/>
            <person name="Kumar T.K.A."/>
            <person name="Kuo A."/>
            <person name="LaButti K."/>
            <person name="Larrondo L.F."/>
            <person name="Lindquist E."/>
            <person name="Ling A."/>
            <person name="Lombard V."/>
            <person name="Lucas S."/>
            <person name="Lundell T."/>
            <person name="Martin R."/>
            <person name="McLaughlin D.J."/>
            <person name="Morgenstern I."/>
            <person name="Morin E."/>
            <person name="Murat C."/>
            <person name="Nagy L.G."/>
            <person name="Nolan M."/>
            <person name="Ohm R.A."/>
            <person name="Patyshakuliyeva A."/>
            <person name="Rokas A."/>
            <person name="Ruiz-Duenas F.J."/>
            <person name="Sabat G."/>
            <person name="Salamov A."/>
            <person name="Samejima M."/>
            <person name="Schmutz J."/>
            <person name="Slot J.C."/>
            <person name="St John F."/>
            <person name="Stenlid J."/>
            <person name="Sun H."/>
            <person name="Sun S."/>
            <person name="Syed K."/>
            <person name="Tsang A."/>
            <person name="Wiebenga A."/>
            <person name="Young D."/>
            <person name="Pisabarro A."/>
            <person name="Eastwood D.C."/>
            <person name="Martin F."/>
            <person name="Cullen D."/>
            <person name="Grigoriev I.V."/>
            <person name="Hibbett D.S."/>
        </authorList>
    </citation>
    <scope>NUCLEOTIDE SEQUENCE [LARGE SCALE GENOMIC DNA]</scope>
    <source>
        <strain evidence="3">RWD-64-598 SS2</strain>
    </source>
</reference>
<feature type="region of interest" description="Disordered" evidence="1">
    <location>
        <begin position="551"/>
        <end position="576"/>
    </location>
</feature>
<dbReference type="OrthoDB" id="2619454at2759"/>
<proteinExistence type="predicted"/>
<dbReference type="EMBL" id="JH711583">
    <property type="protein sequence ID" value="EIW77672.1"/>
    <property type="molecule type" value="Genomic_DNA"/>
</dbReference>
<comment type="caution">
    <text evidence="2">The sequence shown here is derived from an EMBL/GenBank/DDBJ whole genome shotgun (WGS) entry which is preliminary data.</text>
</comment>
<dbReference type="KEGG" id="cput:CONPUDRAFT_156863"/>
<evidence type="ECO:0000256" key="1">
    <source>
        <dbReference type="SAM" id="MobiDB-lite"/>
    </source>
</evidence>
<feature type="compositionally biased region" description="Acidic residues" evidence="1">
    <location>
        <begin position="841"/>
        <end position="850"/>
    </location>
</feature>
<evidence type="ECO:0000313" key="2">
    <source>
        <dbReference type="EMBL" id="EIW77672.1"/>
    </source>
</evidence>
<accession>A0A5M3MEM1</accession>
<sequence length="925" mass="102891">MSQDRVFLSDSFIPHQHSSLVPDRNLPIINVLSFPFPPSVPPAPYEDAELSAFFSPKPPDPGPLDLSTTTIPSFAHLLSRAALATQWECSMRSICLKVNNVVRYLHFWVGSLWYKLSPAIAGRNQWARARAWAHSRIHSRPAPTLFAHLQSAVDRFFKVVGWDAPISSSLRSLQLADLFSDRYLPGTVIDGYPLYLSILSDSEVGSLRPPDAGHLSHLRNVANQLRTGNIDGVVYPLHDPRHNHYVAALFDARTGELRIGDSCISGALPPDAVHDADLAGYCQFARKLGLDLNPNIAILPHSIQDDPFSCGIVTLNTIERVFFRDIWPWSPHTKHLERIEWALLLATQLGSQYFLDDLNLPDNFISLHLNRGFIALDTSIAVDDTDMDNNDSDFNTSIAADNMNTNFNFSDLDNSSFVLVHDDTNSVANADVYSEYDNCDYSYTNSSEASQPTSISGTLPLPLSQPSKLVKCQTASLAQTTLTAFYASITRAELEAARVRTRPERLAEAEDVAEHAARKDNMERLAHEAHMKEREHEKKRQYRQHRRARKHAASNASAATVVADTVPTPSQPSVASILDKSSTIPISPALPTTSAETSRPYRQFHELVQATTRSQVGRKRKNLPTNALRYNWIHSLIFQQIDHARYIVGWSPQEIDSILAHVATGNKPQALITRFGVLELHPGLVTAIAEQLTYLREVGIPVSIAVSRAIMLALIQHHAPGILHASAPDGRPFLCSKTFVRRSFPTSMTLDTRIATLRNRSVSWGVKAYHAINHPELIKQAFSRCEIKGGFNLSYESLTSDDALKALRELPRTDPELDRQLSQEAANSTRPQDIAAASADEPADELTDPFENDKQHDDDTWMEPVDLMSWILHPGNDASALPTGPGMADDPDVNLEELYVPEEVVFGRGKRRKVSNTRYEGFSGH</sequence>
<feature type="compositionally biased region" description="Polar residues" evidence="1">
    <location>
        <begin position="822"/>
        <end position="831"/>
    </location>
</feature>
<gene>
    <name evidence="2" type="ORF">CONPUDRAFT_156863</name>
</gene>
<name>A0A5M3MEM1_CONPW</name>
<organism evidence="2 3">
    <name type="scientific">Coniophora puteana (strain RWD-64-598)</name>
    <name type="common">Brown rot fungus</name>
    <dbReference type="NCBI Taxonomy" id="741705"/>
    <lineage>
        <taxon>Eukaryota</taxon>
        <taxon>Fungi</taxon>
        <taxon>Dikarya</taxon>
        <taxon>Basidiomycota</taxon>
        <taxon>Agaricomycotina</taxon>
        <taxon>Agaricomycetes</taxon>
        <taxon>Agaricomycetidae</taxon>
        <taxon>Boletales</taxon>
        <taxon>Coniophorineae</taxon>
        <taxon>Coniophoraceae</taxon>
        <taxon>Coniophora</taxon>
    </lineage>
</organism>
<dbReference type="RefSeq" id="XP_007772050.1">
    <property type="nucleotide sequence ID" value="XM_007773860.1"/>
</dbReference>
<dbReference type="SUPFAM" id="SSF54001">
    <property type="entry name" value="Cysteine proteinases"/>
    <property type="match status" value="1"/>
</dbReference>
<keyword evidence="3" id="KW-1185">Reference proteome</keyword>
<protein>
    <recommendedName>
        <fullName evidence="4">Ubiquitin-like protease family profile domain-containing protein</fullName>
    </recommendedName>
</protein>
<feature type="compositionally biased region" description="Low complexity" evidence="1">
    <location>
        <begin position="553"/>
        <end position="568"/>
    </location>
</feature>
<dbReference type="Proteomes" id="UP000053558">
    <property type="component" value="Unassembled WGS sequence"/>
</dbReference>
<dbReference type="InterPro" id="IPR038765">
    <property type="entry name" value="Papain-like_cys_pep_sf"/>
</dbReference>
<feature type="region of interest" description="Disordered" evidence="1">
    <location>
        <begin position="814"/>
        <end position="859"/>
    </location>
</feature>